<dbReference type="EMBL" id="NRRY01000024">
    <property type="protein sequence ID" value="MBK1619623.1"/>
    <property type="molecule type" value="Genomic_DNA"/>
</dbReference>
<gene>
    <name evidence="1" type="ORF">CKO42_14480</name>
</gene>
<name>A0A9X0WB28_9GAMM</name>
<comment type="caution">
    <text evidence="1">The sequence shown here is derived from an EMBL/GenBank/DDBJ whole genome shotgun (WGS) entry which is preliminary data.</text>
</comment>
<keyword evidence="2" id="KW-1185">Reference proteome</keyword>
<protein>
    <submittedName>
        <fullName evidence="1">Uncharacterized protein</fullName>
    </submittedName>
</protein>
<proteinExistence type="predicted"/>
<dbReference type="Proteomes" id="UP001138768">
    <property type="component" value="Unassembled WGS sequence"/>
</dbReference>
<sequence>MKMRPVSAFLLSLAGVVLLLASVAVVQSRFDSTPNIALDGDWDVHHLVQWGPYKSWRFHYRLSLREQDGRLHGEGVTLAVNGGRPGVREQTTMQVVDGVRERGQIIAWVFERNGDRAGRGAIKWRVADANRLVGTFATTFYRGASVAQRIVQPTP</sequence>
<dbReference type="AlphaFoldDB" id="A0A9X0WB28"/>
<accession>A0A9X0WB28</accession>
<evidence type="ECO:0000313" key="1">
    <source>
        <dbReference type="EMBL" id="MBK1619623.1"/>
    </source>
</evidence>
<reference evidence="1 2" key="1">
    <citation type="journal article" date="2020" name="Microorganisms">
        <title>Osmotic Adaptation and Compatible Solute Biosynthesis of Phototrophic Bacteria as Revealed from Genome Analyses.</title>
        <authorList>
            <person name="Imhoff J.F."/>
            <person name="Rahn T."/>
            <person name="Kunzel S."/>
            <person name="Keller A."/>
            <person name="Neulinger S.C."/>
        </authorList>
    </citation>
    <scope>NUCLEOTIDE SEQUENCE [LARGE SCALE GENOMIC DNA]</scope>
    <source>
        <strain evidence="1 2">DSM 25653</strain>
    </source>
</reference>
<evidence type="ECO:0000313" key="2">
    <source>
        <dbReference type="Proteomes" id="UP001138768"/>
    </source>
</evidence>
<dbReference type="RefSeq" id="WP_200245307.1">
    <property type="nucleotide sequence ID" value="NZ_NRRY01000024.1"/>
</dbReference>
<organism evidence="1 2">
    <name type="scientific">Lamprobacter modestohalophilus</name>
    <dbReference type="NCBI Taxonomy" id="1064514"/>
    <lineage>
        <taxon>Bacteria</taxon>
        <taxon>Pseudomonadati</taxon>
        <taxon>Pseudomonadota</taxon>
        <taxon>Gammaproteobacteria</taxon>
        <taxon>Chromatiales</taxon>
        <taxon>Chromatiaceae</taxon>
        <taxon>Lamprobacter</taxon>
    </lineage>
</organism>